<dbReference type="Gene3D" id="1.25.70.10">
    <property type="entry name" value="Transcription termination factor 3, mitochondrial"/>
    <property type="match status" value="2"/>
</dbReference>
<dbReference type="InterPro" id="IPR038538">
    <property type="entry name" value="MTERF_sf"/>
</dbReference>
<proteinExistence type="inferred from homology"/>
<comment type="caution">
    <text evidence="5">The sequence shown here is derived from an EMBL/GenBank/DDBJ whole genome shotgun (WGS) entry which is preliminary data.</text>
</comment>
<dbReference type="GO" id="GO:0006353">
    <property type="term" value="P:DNA-templated transcription termination"/>
    <property type="evidence" value="ECO:0007669"/>
    <property type="project" value="UniProtKB-KW"/>
</dbReference>
<accession>A0ABD1YV98</accession>
<dbReference type="PANTHER" id="PTHR13068">
    <property type="entry name" value="CGI-12 PROTEIN-RELATED"/>
    <property type="match status" value="1"/>
</dbReference>
<evidence type="ECO:0000313" key="6">
    <source>
        <dbReference type="Proteomes" id="UP001605036"/>
    </source>
</evidence>
<keyword evidence="3" id="KW-0809">Transit peptide</keyword>
<dbReference type="Proteomes" id="UP001605036">
    <property type="component" value="Unassembled WGS sequence"/>
</dbReference>
<gene>
    <name evidence="5" type="ORF">R1flu_006170</name>
</gene>
<dbReference type="EMBL" id="JBHFFA010000003">
    <property type="protein sequence ID" value="KAL2634691.1"/>
    <property type="molecule type" value="Genomic_DNA"/>
</dbReference>
<keyword evidence="2" id="KW-0804">Transcription</keyword>
<dbReference type="PANTHER" id="PTHR13068:SF112">
    <property type="entry name" value="TRANSCRIPTION TERMINATION FACTOR 3, MITOCHONDRIAL"/>
    <property type="match status" value="1"/>
</dbReference>
<evidence type="ECO:0000256" key="1">
    <source>
        <dbReference type="ARBA" id="ARBA00007692"/>
    </source>
</evidence>
<keyword evidence="2" id="KW-0806">Transcription termination</keyword>
<evidence type="ECO:0000313" key="5">
    <source>
        <dbReference type="EMBL" id="KAL2634691.1"/>
    </source>
</evidence>
<keyword evidence="6" id="KW-1185">Reference proteome</keyword>
<dbReference type="Pfam" id="PF02536">
    <property type="entry name" value="mTERF"/>
    <property type="match status" value="2"/>
</dbReference>
<keyword evidence="2" id="KW-0805">Transcription regulation</keyword>
<name>A0ABD1YV98_9MARC</name>
<evidence type="ECO:0000256" key="2">
    <source>
        <dbReference type="ARBA" id="ARBA00022472"/>
    </source>
</evidence>
<sequence length="524" mass="58694">MPVKRNIGRARIVVGNGVFTCGDNGGLRSVESLLLRITSAFAFSTAAWETSTFRNFFDSIPSPPRSDAGTSRNYATGFGNSQDDYPTSKDQNLVNLVVRGSVGRSVGYRHSFDSQATRGSGIWRPPPLISCHKYGFCLPRHSSTAVEVGTDTVATGKSWKGRGWNRPPTSEVLTELSGTVGEKDSIAAQFDSIPDLEEKLKFLETCGLGDNQLVQMRKRLPSAVKNTFLKLSMKKLVEVATFLDEEVGVEKKDFGNLLFANPYIAGSSVEECLRPKVEFLRERGITKEEMGKMVLRSPQILTYSLEGKLLAIEQKLLEVGLKDEEIGRVFVRYPALIGTSIGKFDKNVQSLKEAGISEVAKAIFKLPQIMSLSLGNKYRGILQFLQDELNLQNDQISKIVSSQISILSFSVETNIRPKVGFFLDMGLQNDDIARLVVKYPNIFCHSLEKSIKPKVQYLVNEMKLQVMELIAFPHYLSYSLPDRIRPRHEYVSKYGFSYKLSSLLSCCDYVFHKRYPEPPICTER</sequence>
<dbReference type="AlphaFoldDB" id="A0ABD1YV98"/>
<feature type="compositionally biased region" description="Polar residues" evidence="4">
    <location>
        <begin position="68"/>
        <end position="83"/>
    </location>
</feature>
<feature type="region of interest" description="Disordered" evidence="4">
    <location>
        <begin position="62"/>
        <end position="83"/>
    </location>
</feature>
<reference evidence="5 6" key="1">
    <citation type="submission" date="2024-09" db="EMBL/GenBank/DDBJ databases">
        <title>Chromosome-scale assembly of Riccia fluitans.</title>
        <authorList>
            <person name="Paukszto L."/>
            <person name="Sawicki J."/>
            <person name="Karawczyk K."/>
            <person name="Piernik-Szablinska J."/>
            <person name="Szczecinska M."/>
            <person name="Mazdziarz M."/>
        </authorList>
    </citation>
    <scope>NUCLEOTIDE SEQUENCE [LARGE SCALE GENOMIC DNA]</scope>
    <source>
        <strain evidence="5">Rf_01</strain>
        <tissue evidence="5">Aerial parts of the thallus</tissue>
    </source>
</reference>
<organism evidence="5 6">
    <name type="scientific">Riccia fluitans</name>
    <dbReference type="NCBI Taxonomy" id="41844"/>
    <lineage>
        <taxon>Eukaryota</taxon>
        <taxon>Viridiplantae</taxon>
        <taxon>Streptophyta</taxon>
        <taxon>Embryophyta</taxon>
        <taxon>Marchantiophyta</taxon>
        <taxon>Marchantiopsida</taxon>
        <taxon>Marchantiidae</taxon>
        <taxon>Marchantiales</taxon>
        <taxon>Ricciaceae</taxon>
        <taxon>Riccia</taxon>
    </lineage>
</organism>
<evidence type="ECO:0000256" key="4">
    <source>
        <dbReference type="SAM" id="MobiDB-lite"/>
    </source>
</evidence>
<protein>
    <recommendedName>
        <fullName evidence="7">Mitochondrial transcription termination factor</fullName>
    </recommendedName>
</protein>
<evidence type="ECO:0000256" key="3">
    <source>
        <dbReference type="ARBA" id="ARBA00022946"/>
    </source>
</evidence>
<comment type="similarity">
    <text evidence="1">Belongs to the mTERF family.</text>
</comment>
<dbReference type="InterPro" id="IPR003690">
    <property type="entry name" value="MTERF"/>
</dbReference>
<dbReference type="SMART" id="SM00733">
    <property type="entry name" value="Mterf"/>
    <property type="match status" value="7"/>
</dbReference>
<evidence type="ECO:0008006" key="7">
    <source>
        <dbReference type="Google" id="ProtNLM"/>
    </source>
</evidence>